<dbReference type="Pfam" id="PF13505">
    <property type="entry name" value="OMP_b-brl"/>
    <property type="match status" value="1"/>
</dbReference>
<evidence type="ECO:0000256" key="1">
    <source>
        <dbReference type="ARBA" id="ARBA00022729"/>
    </source>
</evidence>
<reference evidence="3 4" key="1">
    <citation type="submission" date="2013-04" db="EMBL/GenBank/DDBJ databases">
        <title>Hyphomonas sp. T24B3 Genome Sequencing.</title>
        <authorList>
            <person name="Lai Q."/>
            <person name="Shao Z."/>
        </authorList>
    </citation>
    <scope>NUCLEOTIDE SEQUENCE [LARGE SCALE GENOMIC DNA]</scope>
    <source>
        <strain evidence="3 4">T24B3</strain>
    </source>
</reference>
<dbReference type="STRING" id="1280941.HY2_01650"/>
<dbReference type="InterPro" id="IPR027385">
    <property type="entry name" value="Beta-barrel_OMP"/>
</dbReference>
<dbReference type="InterPro" id="IPR011250">
    <property type="entry name" value="OMP/PagP_B-barrel"/>
</dbReference>
<evidence type="ECO:0000313" key="4">
    <source>
        <dbReference type="Proteomes" id="UP000249123"/>
    </source>
</evidence>
<dbReference type="OrthoDB" id="7173051at2"/>
<evidence type="ECO:0000259" key="2">
    <source>
        <dbReference type="Pfam" id="PF13505"/>
    </source>
</evidence>
<accession>A0A328JUU6</accession>
<gene>
    <name evidence="3" type="ORF">HY3_01735</name>
</gene>
<dbReference type="InterPro" id="IPR006315">
    <property type="entry name" value="OM_autotransptr_brl_dom"/>
</dbReference>
<dbReference type="AlphaFoldDB" id="A0A062U525"/>
<proteinExistence type="predicted"/>
<dbReference type="RefSeq" id="WP_034825489.1">
    <property type="nucleotide sequence ID" value="NZ_AWFA01000012.1"/>
</dbReference>
<dbReference type="Proteomes" id="UP000249123">
    <property type="component" value="Unassembled WGS sequence"/>
</dbReference>
<evidence type="ECO:0000313" key="3">
    <source>
        <dbReference type="EMBL" id="RAN34353.1"/>
    </source>
</evidence>
<sequence length="205" mass="21987">MFKYILIASAATGLAATANAQSYDNDTGLYLDGGYQYLDIKPDGAESGVDTNGIAARLGYKFNNVFSLEGELASGIDDGEFDYNVDEDEFNLDDNDDGDFEDVIGASGDIGLNYLVGLYGRADLPVTERMNLFARAGYAYIDVDASVNTPGGTAINIEDSADGPAIGAGLTYDLSENWELRGDYTYYSFDSTDTNGVMLGLGYKF</sequence>
<dbReference type="Gene3D" id="2.40.160.20">
    <property type="match status" value="1"/>
</dbReference>
<accession>A0A062U525</accession>
<dbReference type="GO" id="GO:0019867">
    <property type="term" value="C:outer membrane"/>
    <property type="evidence" value="ECO:0007669"/>
    <property type="project" value="InterPro"/>
</dbReference>
<comment type="caution">
    <text evidence="3">The sequence shown here is derived from an EMBL/GenBank/DDBJ whole genome shotgun (WGS) entry which is preliminary data.</text>
</comment>
<keyword evidence="1" id="KW-0732">Signal</keyword>
<dbReference type="NCBIfam" id="TIGR01414">
    <property type="entry name" value="autotrans_barl"/>
    <property type="match status" value="1"/>
</dbReference>
<keyword evidence="4" id="KW-1185">Reference proteome</keyword>
<name>A0A062U525_9PROT</name>
<dbReference type="EMBL" id="AWFB01000012">
    <property type="protein sequence ID" value="RAN34353.1"/>
    <property type="molecule type" value="Genomic_DNA"/>
</dbReference>
<feature type="domain" description="Outer membrane protein beta-barrel" evidence="2">
    <location>
        <begin position="9"/>
        <end position="205"/>
    </location>
</feature>
<dbReference type="SUPFAM" id="SSF56925">
    <property type="entry name" value="OMPA-like"/>
    <property type="match status" value="1"/>
</dbReference>
<protein>
    <submittedName>
        <fullName evidence="3">Cell envelope biogenesis protein OmpA</fullName>
    </submittedName>
</protein>
<dbReference type="eggNOG" id="COG3637">
    <property type="taxonomic scope" value="Bacteria"/>
</dbReference>
<organism evidence="3 4">
    <name type="scientific">Hyphomonas pacifica</name>
    <dbReference type="NCBI Taxonomy" id="1280941"/>
    <lineage>
        <taxon>Bacteria</taxon>
        <taxon>Pseudomonadati</taxon>
        <taxon>Pseudomonadota</taxon>
        <taxon>Alphaproteobacteria</taxon>
        <taxon>Hyphomonadales</taxon>
        <taxon>Hyphomonadaceae</taxon>
        <taxon>Hyphomonas</taxon>
    </lineage>
</organism>